<name>A0ABR2KLQ0_9EUKA</name>
<gene>
    <name evidence="4" type="ORF">M9Y10_029267</name>
</gene>
<feature type="coiled-coil region" evidence="2">
    <location>
        <begin position="293"/>
        <end position="373"/>
    </location>
</feature>
<dbReference type="EMBL" id="JAPFFF010000004">
    <property type="protein sequence ID" value="KAK8892045.1"/>
    <property type="molecule type" value="Genomic_DNA"/>
</dbReference>
<reference evidence="4 5" key="1">
    <citation type="submission" date="2024-04" db="EMBL/GenBank/DDBJ databases">
        <title>Tritrichomonas musculus Genome.</title>
        <authorList>
            <person name="Alves-Ferreira E."/>
            <person name="Grigg M."/>
            <person name="Lorenzi H."/>
            <person name="Galac M."/>
        </authorList>
    </citation>
    <scope>NUCLEOTIDE SEQUENCE [LARGE SCALE GENOMIC DNA]</scope>
    <source>
        <strain evidence="4 5">EAF2021</strain>
    </source>
</reference>
<proteinExistence type="predicted"/>
<feature type="region of interest" description="Disordered" evidence="3">
    <location>
        <begin position="932"/>
        <end position="953"/>
    </location>
</feature>
<dbReference type="Proteomes" id="UP001470230">
    <property type="component" value="Unassembled WGS sequence"/>
</dbReference>
<sequence length="953" mass="110558">MTEEEQQPEKPKEKIDDVQDEMEKFDEMERVFHSVVQNLVTDNSLDNFRQEYEKLHQALVISHEHNTMLVEKCKALNNEILANANKVSSVLTLSQNDQRTIAGLRHEFEKAWKLVEVSQEKENKCEEVIEGLKKEVSNLSRLVEQGGQLAFTQTASLQEVTDEIQQLKKEITTQTVQFESMKKEVEETQAKHIATKEELVNITKEFGELTESIEIEKTNNLSISKDTDSTHSEIKKVKEEYKALENKLSDIDGQISTKKESIFNLNSVLREDQREIKSANEDIRMNMQMVHTIQRVLEDKQKLNAKIKDQIDSFDLKFKNKDELKADLMKELTAANEENERNKTEYDELKTVQRQISEEKNNTRIKLNDYRQKIHILTAQHYSSMSKVAGVRRNIEKGRTDLHAVISKKNEEKEETRFVESQNDVILSEMLGMKEISHDQRKKIAKTKNEIDQYQLRTSDSRSNHIQVAEEIRMREEQIDERKVYLSGIYQQIKRQDGMLETMQNERDLSSRQLEIANSENEAMADENKALLQTIKSLKDDIREKDKLCLQTHMKAKKIDAGLSNLAKETETMRDKIKDLDTLCTEYRNKIQRNIYLISQGELNSKKQKQVVTDLSFSTYSLNTSLSKKTSEVEILRQKVETVKDLLTMGSLSYNQQAEKLKVLKDQLTAEVDKQKQLLSRVDHRRALQLEQIRIQKSLLHESGKCKALEEELEKPMNIHRWRFLEGTNPEVAQLLRMTHELRDRITMKIAVNQRLKENREKLQSKSKNLENHLTNSYTGNYQEEYRFLSDVLKQKQQQLASIQNKVNEQQTTVLDQKDQVMTIRHMVREEKTEFFDSKKKIEQFRASTSLDKRLKKQKEASQQDPKFIGGGFAIGGVIKSDTQNNNNNSNSLAAKNNCLSPAPRLLGAKSVLFSPNIIHPKSAMSVKKVTQRGWNPKRPPIKPFLPTVSQGV</sequence>
<accession>A0ABR2KLQ0</accession>
<evidence type="ECO:0000256" key="3">
    <source>
        <dbReference type="SAM" id="MobiDB-lite"/>
    </source>
</evidence>
<evidence type="ECO:0000313" key="4">
    <source>
        <dbReference type="EMBL" id="KAK8892045.1"/>
    </source>
</evidence>
<keyword evidence="1 2" id="KW-0175">Coiled coil</keyword>
<feature type="coiled-coil region" evidence="2">
    <location>
        <begin position="500"/>
        <end position="548"/>
    </location>
</feature>
<comment type="caution">
    <text evidence="4">The sequence shown here is derived from an EMBL/GenBank/DDBJ whole genome shotgun (WGS) entry which is preliminary data.</text>
</comment>
<dbReference type="PANTHER" id="PTHR32083">
    <property type="entry name" value="CILIA AND FLAGELLA-ASSOCIATED PROTEIN 58-RELATED"/>
    <property type="match status" value="1"/>
</dbReference>
<organism evidence="4 5">
    <name type="scientific">Tritrichomonas musculus</name>
    <dbReference type="NCBI Taxonomy" id="1915356"/>
    <lineage>
        <taxon>Eukaryota</taxon>
        <taxon>Metamonada</taxon>
        <taxon>Parabasalia</taxon>
        <taxon>Tritrichomonadida</taxon>
        <taxon>Tritrichomonadidae</taxon>
        <taxon>Tritrichomonas</taxon>
    </lineage>
</organism>
<dbReference type="Gene3D" id="1.10.287.1490">
    <property type="match status" value="1"/>
</dbReference>
<dbReference type="PANTHER" id="PTHR32083:SF0">
    <property type="entry name" value="CILIA AND FLAGELLA-ASSOCIATED PROTEIN 58"/>
    <property type="match status" value="1"/>
</dbReference>
<evidence type="ECO:0000256" key="1">
    <source>
        <dbReference type="ARBA" id="ARBA00023054"/>
    </source>
</evidence>
<evidence type="ECO:0008006" key="6">
    <source>
        <dbReference type="Google" id="ProtNLM"/>
    </source>
</evidence>
<protein>
    <recommendedName>
        <fullName evidence="6">Flagellar associated protein</fullName>
    </recommendedName>
</protein>
<keyword evidence="5" id="KW-1185">Reference proteome</keyword>
<evidence type="ECO:0000256" key="2">
    <source>
        <dbReference type="SAM" id="Coils"/>
    </source>
</evidence>
<feature type="coiled-coil region" evidence="2">
    <location>
        <begin position="658"/>
        <end position="685"/>
    </location>
</feature>
<evidence type="ECO:0000313" key="5">
    <source>
        <dbReference type="Proteomes" id="UP001470230"/>
    </source>
</evidence>
<feature type="coiled-coil region" evidence="2">
    <location>
        <begin position="753"/>
        <end position="813"/>
    </location>
</feature>
<feature type="coiled-coil region" evidence="2">
    <location>
        <begin position="115"/>
        <end position="254"/>
    </location>
</feature>